<keyword evidence="2" id="KW-1185">Reference proteome</keyword>
<name>A0AAV4XRN8_CAEEX</name>
<dbReference type="AlphaFoldDB" id="A0AAV4XRN8"/>
<comment type="caution">
    <text evidence="1">The sequence shown here is derived from an EMBL/GenBank/DDBJ whole genome shotgun (WGS) entry which is preliminary data.</text>
</comment>
<dbReference type="EMBL" id="BPLR01000667">
    <property type="protein sequence ID" value="GIY96499.1"/>
    <property type="molecule type" value="Genomic_DNA"/>
</dbReference>
<organism evidence="1 2">
    <name type="scientific">Caerostris extrusa</name>
    <name type="common">Bark spider</name>
    <name type="synonym">Caerostris bankana</name>
    <dbReference type="NCBI Taxonomy" id="172846"/>
    <lineage>
        <taxon>Eukaryota</taxon>
        <taxon>Metazoa</taxon>
        <taxon>Ecdysozoa</taxon>
        <taxon>Arthropoda</taxon>
        <taxon>Chelicerata</taxon>
        <taxon>Arachnida</taxon>
        <taxon>Araneae</taxon>
        <taxon>Araneomorphae</taxon>
        <taxon>Entelegynae</taxon>
        <taxon>Araneoidea</taxon>
        <taxon>Araneidae</taxon>
        <taxon>Caerostris</taxon>
    </lineage>
</organism>
<reference evidence="1 2" key="1">
    <citation type="submission" date="2021-06" db="EMBL/GenBank/DDBJ databases">
        <title>Caerostris extrusa draft genome.</title>
        <authorList>
            <person name="Kono N."/>
            <person name="Arakawa K."/>
        </authorList>
    </citation>
    <scope>NUCLEOTIDE SEQUENCE [LARGE SCALE GENOMIC DNA]</scope>
</reference>
<evidence type="ECO:0000313" key="2">
    <source>
        <dbReference type="Proteomes" id="UP001054945"/>
    </source>
</evidence>
<proteinExistence type="predicted"/>
<dbReference type="Proteomes" id="UP001054945">
    <property type="component" value="Unassembled WGS sequence"/>
</dbReference>
<sequence>MGENPRRRFPSPSIVWDPLIGLGTSSGLQTIIESIFWPLNAISALPPNSPGCPFFSPLPPLLEDAALNMPGLLTCLGLDQEMGRYGNTREALTFSFTCRKSAELSTSCFLLLRMELD</sequence>
<gene>
    <name evidence="1" type="ORF">CEXT_461361</name>
</gene>
<accession>A0AAV4XRN8</accession>
<protein>
    <submittedName>
        <fullName evidence="1">Uncharacterized protein</fullName>
    </submittedName>
</protein>
<evidence type="ECO:0000313" key="1">
    <source>
        <dbReference type="EMBL" id="GIY96499.1"/>
    </source>
</evidence>